<accession>A0A6H9WCL0</accession>
<organism evidence="1 2">
    <name type="scientific">Pseudoclavibacter endophyticus</name>
    <dbReference type="NCBI Taxonomy" id="1778590"/>
    <lineage>
        <taxon>Bacteria</taxon>
        <taxon>Bacillati</taxon>
        <taxon>Actinomycetota</taxon>
        <taxon>Actinomycetes</taxon>
        <taxon>Micrococcales</taxon>
        <taxon>Microbacteriaceae</taxon>
        <taxon>Pseudoclavibacter</taxon>
    </lineage>
</organism>
<keyword evidence="2" id="KW-1185">Reference proteome</keyword>
<evidence type="ECO:0000313" key="2">
    <source>
        <dbReference type="Proteomes" id="UP000431744"/>
    </source>
</evidence>
<dbReference type="EMBL" id="WBJY01000002">
    <property type="protein sequence ID" value="KAB1648433.1"/>
    <property type="molecule type" value="Genomic_DNA"/>
</dbReference>
<dbReference type="OrthoDB" id="5186655at2"/>
<sequence length="147" mass="16221">MALWHGTVQQLTGAALPSNRRPLVRFRPSGPASISSGLLTTAVVEVEPATDGSFEVELADFTSARPAVWLTVEVAWFDEVTTADGKRRMVGVDVMPWRFIPAAWGGDIGDAIDASPAAWDVWVWPTPHANRNRLWLDTTNGRLKRWV</sequence>
<dbReference type="Proteomes" id="UP000431744">
    <property type="component" value="Unassembled WGS sequence"/>
</dbReference>
<name>A0A6H9WCL0_9MICO</name>
<dbReference type="AlphaFoldDB" id="A0A6H9WCL0"/>
<proteinExistence type="predicted"/>
<protein>
    <submittedName>
        <fullName evidence="1">Uncharacterized protein</fullName>
    </submittedName>
</protein>
<gene>
    <name evidence="1" type="ORF">F8O04_12165</name>
</gene>
<dbReference type="RefSeq" id="WP_158029628.1">
    <property type="nucleotide sequence ID" value="NZ_BMHG01000001.1"/>
</dbReference>
<comment type="caution">
    <text evidence="1">The sequence shown here is derived from an EMBL/GenBank/DDBJ whole genome shotgun (WGS) entry which is preliminary data.</text>
</comment>
<reference evidence="1 2" key="1">
    <citation type="submission" date="2019-09" db="EMBL/GenBank/DDBJ databases">
        <title>Phylogeny of genus Pseudoclavibacter and closely related genus.</title>
        <authorList>
            <person name="Li Y."/>
        </authorList>
    </citation>
    <scope>NUCLEOTIDE SEQUENCE [LARGE SCALE GENOMIC DNA]</scope>
    <source>
        <strain evidence="1 2">EGI 60007</strain>
    </source>
</reference>
<evidence type="ECO:0000313" key="1">
    <source>
        <dbReference type="EMBL" id="KAB1648433.1"/>
    </source>
</evidence>